<evidence type="ECO:0000313" key="11">
    <source>
        <dbReference type="Proteomes" id="UP000440578"/>
    </source>
</evidence>
<dbReference type="PROSITE" id="PS50082">
    <property type="entry name" value="WD_REPEATS_2"/>
    <property type="match status" value="1"/>
</dbReference>
<dbReference type="InterPro" id="IPR011048">
    <property type="entry name" value="Haem_d1_sf"/>
</dbReference>
<keyword evidence="5" id="KW-0677">Repeat</keyword>
<dbReference type="GO" id="GO:0030488">
    <property type="term" value="P:tRNA methylation"/>
    <property type="evidence" value="ECO:0007669"/>
    <property type="project" value="TreeGrafter"/>
</dbReference>
<dbReference type="PROSITE" id="PS50294">
    <property type="entry name" value="WD_REPEATS_REGION"/>
    <property type="match status" value="1"/>
</dbReference>
<protein>
    <recommendedName>
        <fullName evidence="7">tRNA (34-2'-O)-methyltransferase regulator WDR6</fullName>
    </recommendedName>
</protein>
<dbReference type="InterPro" id="IPR001680">
    <property type="entry name" value="WD40_rpt"/>
</dbReference>
<dbReference type="OrthoDB" id="5594999at2759"/>
<dbReference type="GO" id="GO:0005737">
    <property type="term" value="C:cytoplasm"/>
    <property type="evidence" value="ECO:0007669"/>
    <property type="project" value="UniProtKB-SubCell"/>
</dbReference>
<keyword evidence="4" id="KW-0819">tRNA processing</keyword>
<dbReference type="InterPro" id="IPR051973">
    <property type="entry name" value="tRNA_Anticodon_Mtase-Reg"/>
</dbReference>
<dbReference type="AlphaFoldDB" id="A0A6A4W2R3"/>
<dbReference type="SMART" id="SM00320">
    <property type="entry name" value="WD40"/>
    <property type="match status" value="8"/>
</dbReference>
<dbReference type="Gene3D" id="2.130.10.10">
    <property type="entry name" value="YVTN repeat-like/Quinoprotein amine dehydrogenase"/>
    <property type="match status" value="4"/>
</dbReference>
<evidence type="ECO:0000313" key="10">
    <source>
        <dbReference type="EMBL" id="KAF0296071.1"/>
    </source>
</evidence>
<evidence type="ECO:0000256" key="7">
    <source>
        <dbReference type="ARBA" id="ARBA00040154"/>
    </source>
</evidence>
<accession>A0A6A4W2R3</accession>
<comment type="caution">
    <text evidence="10">The sequence shown here is derived from an EMBL/GenBank/DDBJ whole genome shotgun (WGS) entry which is preliminary data.</text>
</comment>
<comment type="subcellular location">
    <subcellularLocation>
        <location evidence="1">Cytoplasm</location>
    </subcellularLocation>
</comment>
<evidence type="ECO:0000256" key="5">
    <source>
        <dbReference type="ARBA" id="ARBA00022737"/>
    </source>
</evidence>
<keyword evidence="11" id="KW-1185">Reference proteome</keyword>
<name>A0A6A4W2R3_AMPAM</name>
<evidence type="ECO:0000256" key="3">
    <source>
        <dbReference type="ARBA" id="ARBA00022574"/>
    </source>
</evidence>
<feature type="compositionally biased region" description="Basic and acidic residues" evidence="9">
    <location>
        <begin position="899"/>
        <end position="911"/>
    </location>
</feature>
<dbReference type="Pfam" id="PF00400">
    <property type="entry name" value="WD40"/>
    <property type="match status" value="2"/>
</dbReference>
<dbReference type="Proteomes" id="UP000440578">
    <property type="component" value="Unassembled WGS sequence"/>
</dbReference>
<feature type="region of interest" description="Disordered" evidence="9">
    <location>
        <begin position="854"/>
        <end position="953"/>
    </location>
</feature>
<feature type="repeat" description="WD" evidence="8">
    <location>
        <begin position="195"/>
        <end position="226"/>
    </location>
</feature>
<dbReference type="PANTHER" id="PTHR14344:SF3">
    <property type="entry name" value="WD REPEAT-CONTAINING PROTEIN 6"/>
    <property type="match status" value="1"/>
</dbReference>
<evidence type="ECO:0000256" key="2">
    <source>
        <dbReference type="ARBA" id="ARBA00022490"/>
    </source>
</evidence>
<keyword evidence="2" id="KW-0963">Cytoplasm</keyword>
<dbReference type="PANTHER" id="PTHR14344">
    <property type="entry name" value="WD REPEAT PROTEIN"/>
    <property type="match status" value="1"/>
</dbReference>
<dbReference type="SUPFAM" id="SSF101908">
    <property type="entry name" value="Putative isomerase YbhE"/>
    <property type="match status" value="1"/>
</dbReference>
<dbReference type="InterPro" id="IPR036322">
    <property type="entry name" value="WD40_repeat_dom_sf"/>
</dbReference>
<evidence type="ECO:0000256" key="6">
    <source>
        <dbReference type="ARBA" id="ARBA00038255"/>
    </source>
</evidence>
<dbReference type="SUPFAM" id="SSF51004">
    <property type="entry name" value="C-terminal (heme d1) domain of cytochrome cd1-nitrite reductase"/>
    <property type="match status" value="1"/>
</dbReference>
<reference evidence="10 11" key="1">
    <citation type="submission" date="2019-07" db="EMBL/GenBank/DDBJ databases">
        <title>Draft genome assembly of a fouling barnacle, Amphibalanus amphitrite (Darwin, 1854): The first reference genome for Thecostraca.</title>
        <authorList>
            <person name="Kim W."/>
        </authorList>
    </citation>
    <scope>NUCLEOTIDE SEQUENCE [LARGE SCALE GENOMIC DNA]</scope>
    <source>
        <strain evidence="10">SNU_AA5</strain>
        <tissue evidence="10">Soma without cirri and trophi</tissue>
    </source>
</reference>
<comment type="similarity">
    <text evidence="6">Belongs to the WD repeat WDR6 family.</text>
</comment>
<sequence length="1098" mass="115884">MAEMSTESMSVPITCLHVIDNFLLVGEGGFIRCHQLENGQELNQLTVFTGARVHGVTELPVHNADDSGAPPEHRLLVVYGGKQLCQVSLDTGGCLRVVRPALHLTSWLLDIAPLPEGALAALDTHGRLLRLASDLSGQVVPPVRCPDRCILYSGALLPPATSADSLLAFCGTVFCQVLIWEPGDGDCDGPILHRLTGHTGVIFRLTLSPARDSLLSCSDDRSVRQWRRVGGDWRRGAPAAAGALFGHEARVWSALPVGSGRVVSVGEDSRVCLWSPAGRLVRRWRAHGGVSVRAAAADPAGRWLVTGGGDGAVLVWPLVGPPAPASLLAAPAGDRARTLRSLDGYRQLLVTDAGRLLLLRRGGDGGVTSELVLHDPRLTSYALLAVSPDGERVALAGMQGHVITLRADGDRLVPAADRQVLDGKVYSLHWLDVGQLLVCDGAGQLHVLTDVGGALCVSRRHQLPPSRQRWVTAAALCPPETLVAADRDGSLYAYQPDKIEPVQTLRRLVGRYGATSITRLSGSGPDVAISPGPPDSGCTLLVTARDGTARRLRVGEDGLLRQTGCLRLPWDWAAAAVQLDGQQAVVGFHGNQLVLWSVSAERELWRVDCGGGHRSWALSVSERHCWLSWVAEGNVRHVTCPLEHLRTTVVTAGIQGGGTLSAALLGPAPDGGSLVALSGQDGTVRLISAGSALSPSLPPLSPSLRPLCTLRGHISAVRAVCAAGPSHLVSAGGRGQVLLWELTDGGTAALQLSEHRVKPESRRRVEDTPETRYMDLAARADGGTVTVAAASSDGLVRLFGFRADSPAPHLSLLASVPVADRCLLRLRWLGSARLAVAGTDGALWLWDTPVKTSGKEVSGAERAGTGSDEPQLESGLEQNSTQGLGGAMKEVRRKSVKKSGLDSEDKSESVRESAPGTRHNLGKPSDATDLRSHPSRSHSAQSPSDPEEPVRLPSLHQSGINALEVASAGAGCATVVTGGDDGAVRLSELSLDGQLTCRAELAPAHGSQVTGVAVLPGSRILSVSIDQRLCVWRRPAGSDLLTMVACHNTPVADVKGLLHWTDRQGRDLVLVYGEGVELVRLDLTGSDRSPNISGSQHR</sequence>
<evidence type="ECO:0000256" key="8">
    <source>
        <dbReference type="PROSITE-ProRule" id="PRU00221"/>
    </source>
</evidence>
<dbReference type="EMBL" id="VIIS01001583">
    <property type="protein sequence ID" value="KAF0296071.1"/>
    <property type="molecule type" value="Genomic_DNA"/>
</dbReference>
<organism evidence="10 11">
    <name type="scientific">Amphibalanus amphitrite</name>
    <name type="common">Striped barnacle</name>
    <name type="synonym">Balanus amphitrite</name>
    <dbReference type="NCBI Taxonomy" id="1232801"/>
    <lineage>
        <taxon>Eukaryota</taxon>
        <taxon>Metazoa</taxon>
        <taxon>Ecdysozoa</taxon>
        <taxon>Arthropoda</taxon>
        <taxon>Crustacea</taxon>
        <taxon>Multicrustacea</taxon>
        <taxon>Cirripedia</taxon>
        <taxon>Thoracica</taxon>
        <taxon>Thoracicalcarea</taxon>
        <taxon>Balanomorpha</taxon>
        <taxon>Balanoidea</taxon>
        <taxon>Balanidae</taxon>
        <taxon>Amphibalaninae</taxon>
        <taxon>Amphibalanus</taxon>
    </lineage>
</organism>
<evidence type="ECO:0000256" key="4">
    <source>
        <dbReference type="ARBA" id="ARBA00022694"/>
    </source>
</evidence>
<keyword evidence="3 8" id="KW-0853">WD repeat</keyword>
<evidence type="ECO:0000256" key="1">
    <source>
        <dbReference type="ARBA" id="ARBA00004496"/>
    </source>
</evidence>
<dbReference type="SUPFAM" id="SSF50978">
    <property type="entry name" value="WD40 repeat-like"/>
    <property type="match status" value="2"/>
</dbReference>
<dbReference type="InterPro" id="IPR015943">
    <property type="entry name" value="WD40/YVTN_repeat-like_dom_sf"/>
</dbReference>
<proteinExistence type="inferred from homology"/>
<gene>
    <name evidence="10" type="primary">WDR6_1</name>
    <name evidence="10" type="ORF">FJT64_006457</name>
</gene>
<evidence type="ECO:0000256" key="9">
    <source>
        <dbReference type="SAM" id="MobiDB-lite"/>
    </source>
</evidence>